<evidence type="ECO:0000313" key="3">
    <source>
        <dbReference type="Proteomes" id="UP001168877"/>
    </source>
</evidence>
<dbReference type="SMART" id="SM01332">
    <property type="entry name" value="Cyclin_C"/>
    <property type="match status" value="1"/>
</dbReference>
<evidence type="ECO:0000313" key="2">
    <source>
        <dbReference type="EMBL" id="KAK0601811.1"/>
    </source>
</evidence>
<feature type="domain" description="Cyclin C-terminal" evidence="1">
    <location>
        <begin position="125"/>
        <end position="262"/>
    </location>
</feature>
<sequence length="284" mass="32877">MENVGQNEEVVQQEMNNDAMHELMRGDQAMYNLPHDPFIYCIAMNIFDCYTSRNLEMIFDEQKREQIKSISFASLVHAWTLNNQGFPWQSVMTQLNIKPQFKPAMEMIYREFGGKMEQLGITRPVPTLEFINYFLSILDLKEVLKQAIKHAAMEKIICLTEIDIKYARYRPSMLAAAAVLFSTLQIHPQKFSRFKRVIVDSCQMLLSERDLLRCLDLMLLTCTALILTSLHPPKDNLQRYKRIATMIGTALERVKVANLAAPEEPQEVMIFGVDEEMEVTSKRT</sequence>
<dbReference type="Pfam" id="PF02984">
    <property type="entry name" value="Cyclin_C"/>
    <property type="match status" value="1"/>
</dbReference>
<keyword evidence="3" id="KW-1185">Reference proteome</keyword>
<comment type="caution">
    <text evidence="2">The sequence shown here is derived from an EMBL/GenBank/DDBJ whole genome shotgun (WGS) entry which is preliminary data.</text>
</comment>
<organism evidence="2 3">
    <name type="scientific">Acer saccharum</name>
    <name type="common">Sugar maple</name>
    <dbReference type="NCBI Taxonomy" id="4024"/>
    <lineage>
        <taxon>Eukaryota</taxon>
        <taxon>Viridiplantae</taxon>
        <taxon>Streptophyta</taxon>
        <taxon>Embryophyta</taxon>
        <taxon>Tracheophyta</taxon>
        <taxon>Spermatophyta</taxon>
        <taxon>Magnoliopsida</taxon>
        <taxon>eudicotyledons</taxon>
        <taxon>Gunneridae</taxon>
        <taxon>Pentapetalae</taxon>
        <taxon>rosids</taxon>
        <taxon>malvids</taxon>
        <taxon>Sapindales</taxon>
        <taxon>Sapindaceae</taxon>
        <taxon>Hippocastanoideae</taxon>
        <taxon>Acereae</taxon>
        <taxon>Acer</taxon>
    </lineage>
</organism>
<dbReference type="AlphaFoldDB" id="A0AA39W5H6"/>
<dbReference type="InterPro" id="IPR036915">
    <property type="entry name" value="Cyclin-like_sf"/>
</dbReference>
<evidence type="ECO:0000259" key="1">
    <source>
        <dbReference type="SMART" id="SM01332"/>
    </source>
</evidence>
<dbReference type="SUPFAM" id="SSF47954">
    <property type="entry name" value="Cyclin-like"/>
    <property type="match status" value="1"/>
</dbReference>
<dbReference type="EMBL" id="JAUESC010000003">
    <property type="protein sequence ID" value="KAK0601811.1"/>
    <property type="molecule type" value="Genomic_DNA"/>
</dbReference>
<reference evidence="2" key="1">
    <citation type="journal article" date="2022" name="Plant J.">
        <title>Strategies of tolerance reflected in two North American maple genomes.</title>
        <authorList>
            <person name="McEvoy S.L."/>
            <person name="Sezen U.U."/>
            <person name="Trouern-Trend A."/>
            <person name="McMahon S.M."/>
            <person name="Schaberg P.G."/>
            <person name="Yang J."/>
            <person name="Wegrzyn J.L."/>
            <person name="Swenson N.G."/>
        </authorList>
    </citation>
    <scope>NUCLEOTIDE SEQUENCE</scope>
    <source>
        <strain evidence="2">NS2018</strain>
    </source>
</reference>
<dbReference type="Gene3D" id="1.10.472.10">
    <property type="entry name" value="Cyclin-like"/>
    <property type="match status" value="1"/>
</dbReference>
<protein>
    <recommendedName>
        <fullName evidence="1">Cyclin C-terminal domain-containing protein</fullName>
    </recommendedName>
</protein>
<reference evidence="2" key="2">
    <citation type="submission" date="2023-06" db="EMBL/GenBank/DDBJ databases">
        <authorList>
            <person name="Swenson N.G."/>
            <person name="Wegrzyn J.L."/>
            <person name="Mcevoy S.L."/>
        </authorList>
    </citation>
    <scope>NUCLEOTIDE SEQUENCE</scope>
    <source>
        <strain evidence="2">NS2018</strain>
        <tissue evidence="2">Leaf</tissue>
    </source>
</reference>
<dbReference type="InterPro" id="IPR004367">
    <property type="entry name" value="Cyclin_C-dom"/>
</dbReference>
<proteinExistence type="predicted"/>
<name>A0AA39W5H6_ACESA</name>
<accession>A0AA39W5H6</accession>
<gene>
    <name evidence="2" type="ORF">LWI29_027617</name>
</gene>
<dbReference type="Proteomes" id="UP001168877">
    <property type="component" value="Unassembled WGS sequence"/>
</dbReference>